<gene>
    <name evidence="2" type="ORF">AOZ06_36455</name>
</gene>
<dbReference type="Proteomes" id="UP000063699">
    <property type="component" value="Chromosome"/>
</dbReference>
<keyword evidence="2" id="KW-0378">Hydrolase</keyword>
<dbReference type="InterPro" id="IPR029058">
    <property type="entry name" value="AB_hydrolase_fold"/>
</dbReference>
<dbReference type="KEGG" id="kphy:AOZ06_36455"/>
<evidence type="ECO:0000259" key="1">
    <source>
        <dbReference type="Pfam" id="PF00561"/>
    </source>
</evidence>
<dbReference type="RefSeq" id="WP_054293533.1">
    <property type="nucleotide sequence ID" value="NZ_CP012752.1"/>
</dbReference>
<accession>A0A0N9I789</accession>
<dbReference type="STRING" id="860235.AOZ06_36455"/>
<organism evidence="2 3">
    <name type="scientific">Kibdelosporangium phytohabitans</name>
    <dbReference type="NCBI Taxonomy" id="860235"/>
    <lineage>
        <taxon>Bacteria</taxon>
        <taxon>Bacillati</taxon>
        <taxon>Actinomycetota</taxon>
        <taxon>Actinomycetes</taxon>
        <taxon>Pseudonocardiales</taxon>
        <taxon>Pseudonocardiaceae</taxon>
        <taxon>Kibdelosporangium</taxon>
    </lineage>
</organism>
<dbReference type="GO" id="GO:0016020">
    <property type="term" value="C:membrane"/>
    <property type="evidence" value="ECO:0007669"/>
    <property type="project" value="TreeGrafter"/>
</dbReference>
<dbReference type="PANTHER" id="PTHR43798">
    <property type="entry name" value="MONOACYLGLYCEROL LIPASE"/>
    <property type="match status" value="1"/>
</dbReference>
<evidence type="ECO:0000313" key="2">
    <source>
        <dbReference type="EMBL" id="ALG11634.1"/>
    </source>
</evidence>
<dbReference type="InterPro" id="IPR050266">
    <property type="entry name" value="AB_hydrolase_sf"/>
</dbReference>
<feature type="domain" description="AB hydrolase-1" evidence="1">
    <location>
        <begin position="47"/>
        <end position="257"/>
    </location>
</feature>
<dbReference type="Pfam" id="PF00561">
    <property type="entry name" value="Abhydrolase_1"/>
    <property type="match status" value="1"/>
</dbReference>
<sequence>MPTYQAADGVSLHYDVLGDGGPVVTLAGGAARHPSYLGDLAGLSGLLVPHLRGVGGSPLAGRASYWEQAADIESLREHLGLERLTIAAHSAGTRLTISYAAQYPERVERLLLITPPAAYLVAVPSDAPALIDARRGDPVLDAAIAVFESGPDLSTEDAYNAWALAMAPVSYAAWTENEQRHARTGRFALAAGEAFFSVAPPDDLAARLDAVTAPVMVVAGAKDCLTGLAPVVALADLFGNGEVAVIDDCGHYPWVERPSEFRAVADKFLT</sequence>
<dbReference type="EMBL" id="CP012752">
    <property type="protein sequence ID" value="ALG11634.1"/>
    <property type="molecule type" value="Genomic_DNA"/>
</dbReference>
<dbReference type="PANTHER" id="PTHR43798:SF33">
    <property type="entry name" value="HYDROLASE, PUTATIVE (AFU_ORTHOLOGUE AFUA_2G14860)-RELATED"/>
    <property type="match status" value="1"/>
</dbReference>
<dbReference type="Gene3D" id="3.40.50.1820">
    <property type="entry name" value="alpha/beta hydrolase"/>
    <property type="match status" value="1"/>
</dbReference>
<proteinExistence type="predicted"/>
<dbReference type="GO" id="GO:0016787">
    <property type="term" value="F:hydrolase activity"/>
    <property type="evidence" value="ECO:0007669"/>
    <property type="project" value="UniProtKB-KW"/>
</dbReference>
<evidence type="ECO:0000313" key="3">
    <source>
        <dbReference type="Proteomes" id="UP000063699"/>
    </source>
</evidence>
<dbReference type="SUPFAM" id="SSF53474">
    <property type="entry name" value="alpha/beta-Hydrolases"/>
    <property type="match status" value="1"/>
</dbReference>
<keyword evidence="3" id="KW-1185">Reference proteome</keyword>
<dbReference type="OrthoDB" id="9796770at2"/>
<name>A0A0N9I789_9PSEU</name>
<dbReference type="AlphaFoldDB" id="A0A0N9I789"/>
<reference evidence="2 3" key="1">
    <citation type="submission" date="2015-07" db="EMBL/GenBank/DDBJ databases">
        <title>Genome sequencing of Kibdelosporangium phytohabitans.</title>
        <authorList>
            <person name="Qin S."/>
            <person name="Xing K."/>
        </authorList>
    </citation>
    <scope>NUCLEOTIDE SEQUENCE [LARGE SCALE GENOMIC DNA]</scope>
    <source>
        <strain evidence="2 3">KLBMP1111</strain>
    </source>
</reference>
<dbReference type="InterPro" id="IPR000073">
    <property type="entry name" value="AB_hydrolase_1"/>
</dbReference>
<protein>
    <submittedName>
        <fullName evidence="2">Alpha/beta hydrolase</fullName>
    </submittedName>
</protein>